<dbReference type="Gene3D" id="3.90.226.10">
    <property type="entry name" value="2-enoyl-CoA Hydratase, Chain A, domain 1"/>
    <property type="match status" value="1"/>
</dbReference>
<comment type="similarity">
    <text evidence="1">Belongs to the enoyl-CoA hydratase/isomerase family.</text>
</comment>
<dbReference type="RefSeq" id="WP_109672458.1">
    <property type="nucleotide sequence ID" value="NZ_QGDT01000001.1"/>
</dbReference>
<evidence type="ECO:0000256" key="1">
    <source>
        <dbReference type="ARBA" id="ARBA00005254"/>
    </source>
</evidence>
<evidence type="ECO:0000313" key="2">
    <source>
        <dbReference type="EMBL" id="PWJ60300.1"/>
    </source>
</evidence>
<dbReference type="PANTHER" id="PTHR42964:SF1">
    <property type="entry name" value="POLYKETIDE BIOSYNTHESIS ENOYL-COA HYDRATASE PKSH-RELATED"/>
    <property type="match status" value="1"/>
</dbReference>
<reference evidence="2 3" key="1">
    <citation type="submission" date="2018-03" db="EMBL/GenBank/DDBJ databases">
        <title>Genomic Encyclopedia of Archaeal and Bacterial Type Strains, Phase II (KMG-II): from individual species to whole genera.</title>
        <authorList>
            <person name="Goeker M."/>
        </authorList>
    </citation>
    <scope>NUCLEOTIDE SEQUENCE [LARGE SCALE GENOMIC DNA]</scope>
    <source>
        <strain evidence="2 3">DSM 100346</strain>
    </source>
</reference>
<gene>
    <name evidence="2" type="ORF">CLV98_101481</name>
</gene>
<organism evidence="2 3">
    <name type="scientific">Dyadobacter jejuensis</name>
    <dbReference type="NCBI Taxonomy" id="1082580"/>
    <lineage>
        <taxon>Bacteria</taxon>
        <taxon>Pseudomonadati</taxon>
        <taxon>Bacteroidota</taxon>
        <taxon>Cytophagia</taxon>
        <taxon>Cytophagales</taxon>
        <taxon>Spirosomataceae</taxon>
        <taxon>Dyadobacter</taxon>
    </lineage>
</organism>
<dbReference type="GO" id="GO:0008300">
    <property type="term" value="P:isoprenoid catabolic process"/>
    <property type="evidence" value="ECO:0007669"/>
    <property type="project" value="TreeGrafter"/>
</dbReference>
<comment type="caution">
    <text evidence="2">The sequence shown here is derived from an EMBL/GenBank/DDBJ whole genome shotgun (WGS) entry which is preliminary data.</text>
</comment>
<name>A0A316AUD4_9BACT</name>
<protein>
    <submittedName>
        <fullName evidence="2">Enoyl-CoA hydratase/carnithine racemase</fullName>
    </submittedName>
</protein>
<dbReference type="GO" id="GO:0003824">
    <property type="term" value="F:catalytic activity"/>
    <property type="evidence" value="ECO:0007669"/>
    <property type="project" value="UniProtKB-ARBA"/>
</dbReference>
<dbReference type="PANTHER" id="PTHR42964">
    <property type="entry name" value="ENOYL-COA HYDRATASE"/>
    <property type="match status" value="1"/>
</dbReference>
<dbReference type="InterPro" id="IPR014748">
    <property type="entry name" value="Enoyl-CoA_hydra_C"/>
</dbReference>
<dbReference type="CDD" id="cd06558">
    <property type="entry name" value="crotonase-like"/>
    <property type="match status" value="1"/>
</dbReference>
<keyword evidence="3" id="KW-1185">Reference proteome</keyword>
<dbReference type="EMBL" id="QGDT01000001">
    <property type="protein sequence ID" value="PWJ60300.1"/>
    <property type="molecule type" value="Genomic_DNA"/>
</dbReference>
<proteinExistence type="inferred from homology"/>
<dbReference type="AlphaFoldDB" id="A0A316AUD4"/>
<dbReference type="OrthoDB" id="9775794at2"/>
<dbReference type="InterPro" id="IPR001753">
    <property type="entry name" value="Enoyl-CoA_hydra/iso"/>
</dbReference>
<dbReference type="Pfam" id="PF00378">
    <property type="entry name" value="ECH_1"/>
    <property type="match status" value="1"/>
</dbReference>
<dbReference type="Gene3D" id="1.10.12.10">
    <property type="entry name" value="Lyase 2-enoyl-coa Hydratase, Chain A, domain 2"/>
    <property type="match status" value="1"/>
</dbReference>
<evidence type="ECO:0000313" key="3">
    <source>
        <dbReference type="Proteomes" id="UP000245880"/>
    </source>
</evidence>
<dbReference type="InterPro" id="IPR029045">
    <property type="entry name" value="ClpP/crotonase-like_dom_sf"/>
</dbReference>
<accession>A0A316AUD4</accession>
<sequence>MRFYSENDIARFDNVSFVFIETEEHESVFKIILNRPEKRNAFTPTMAEEIVFALAYAHYSSHIRCVVLSARGPVFCAGADLNAFHDASVDTPNPTLPRPNEPVKLGDAFAQLFKPAIAQVEGAVLAGGFLLICGCTFVYTIPEAKFSLPEVKRGIWPMQVMASLSGLVADRKILEMAITGRSYSAMEALNMGLVTQLEPQETLSVRVQELAELIAGNAPLAIMEGMKAFAAFKDVATDERHGYLQEKLQAILLSKDAKEGVLAFREKRKPNWQGE</sequence>
<dbReference type="SUPFAM" id="SSF52096">
    <property type="entry name" value="ClpP/crotonase"/>
    <property type="match status" value="1"/>
</dbReference>
<dbReference type="InterPro" id="IPR051683">
    <property type="entry name" value="Enoyl-CoA_Hydratase/Isomerase"/>
</dbReference>
<dbReference type="Proteomes" id="UP000245880">
    <property type="component" value="Unassembled WGS sequence"/>
</dbReference>